<gene>
    <name evidence="1" type="ORF">DdX_13364</name>
</gene>
<reference evidence="1" key="1">
    <citation type="submission" date="2022-01" db="EMBL/GenBank/DDBJ databases">
        <title>Genome Sequence Resource for Two Populations of Ditylenchus destructor, the Migratory Endoparasitic Phytonematode.</title>
        <authorList>
            <person name="Zhang H."/>
            <person name="Lin R."/>
            <person name="Xie B."/>
        </authorList>
    </citation>
    <scope>NUCLEOTIDE SEQUENCE</scope>
    <source>
        <strain evidence="1">BazhouSP</strain>
    </source>
</reference>
<evidence type="ECO:0000313" key="2">
    <source>
        <dbReference type="Proteomes" id="UP001201812"/>
    </source>
</evidence>
<sequence length="294" mass="34694">MNQLILTHFPSKPYRYLKDVTLTCNLNVNQRLRCMMMCLSKQTNGKRDWSKSNVTNSNIAFSKMLPFLDKTVRVPKVKIWISQTTIMKQENIDQLKSLSHIWENAQVDFTTNRYTEEYLMSRAKLLSEAKFFRCRPFKCLFWTVMLPLCPEIYSLESVEVNNFTSIYTIKDYLKSIVQLVENRALYPNSQTTFVFSGNRYEYATHHGSMPCITNELLQNIGNKLMESDKAQSFRIVFAIYEGSELPDGEMDEIRLENKRTREVLHLRRVIHNEVAKYCEFDAKTKYFILERPHV</sequence>
<keyword evidence="2" id="KW-1185">Reference proteome</keyword>
<protein>
    <submittedName>
        <fullName evidence="1">Uncharacterized protein</fullName>
    </submittedName>
</protein>
<evidence type="ECO:0000313" key="1">
    <source>
        <dbReference type="EMBL" id="KAI1705923.1"/>
    </source>
</evidence>
<organism evidence="1 2">
    <name type="scientific">Ditylenchus destructor</name>
    <dbReference type="NCBI Taxonomy" id="166010"/>
    <lineage>
        <taxon>Eukaryota</taxon>
        <taxon>Metazoa</taxon>
        <taxon>Ecdysozoa</taxon>
        <taxon>Nematoda</taxon>
        <taxon>Chromadorea</taxon>
        <taxon>Rhabditida</taxon>
        <taxon>Tylenchina</taxon>
        <taxon>Tylenchomorpha</taxon>
        <taxon>Sphaerularioidea</taxon>
        <taxon>Anguinidae</taxon>
        <taxon>Anguininae</taxon>
        <taxon>Ditylenchus</taxon>
    </lineage>
</organism>
<dbReference type="AlphaFoldDB" id="A0AAD4MUT2"/>
<proteinExistence type="predicted"/>
<dbReference type="Proteomes" id="UP001201812">
    <property type="component" value="Unassembled WGS sequence"/>
</dbReference>
<name>A0AAD4MUT2_9BILA</name>
<comment type="caution">
    <text evidence="1">The sequence shown here is derived from an EMBL/GenBank/DDBJ whole genome shotgun (WGS) entry which is preliminary data.</text>
</comment>
<dbReference type="EMBL" id="JAKKPZ010000052">
    <property type="protein sequence ID" value="KAI1705923.1"/>
    <property type="molecule type" value="Genomic_DNA"/>
</dbReference>
<accession>A0AAD4MUT2</accession>